<keyword evidence="2" id="KW-1185">Reference proteome</keyword>
<comment type="caution">
    <text evidence="1">The sequence shown here is derived from an EMBL/GenBank/DDBJ whole genome shotgun (WGS) entry which is preliminary data.</text>
</comment>
<protein>
    <submittedName>
        <fullName evidence="1">Uncharacterized protein</fullName>
    </submittedName>
</protein>
<sequence length="167" mass="18371">MTLHTLRLCQSSSILLLPSRPPRRRRSLRCPATHLQTPYICSRMTLSCDIDTATSLRGRSDAVSSVQHSKHGRSSRAEVAARQVMVSAAQLALDEILAAQPRPAPIATLLVMPCTIFVDTYRRSLRASSSSIFYCSRPPYRRVGALLASDSLSTSSASRFPCLVRLL</sequence>
<proteinExistence type="predicted"/>
<dbReference type="AlphaFoldDB" id="A0A550CYV0"/>
<evidence type="ECO:0000313" key="1">
    <source>
        <dbReference type="EMBL" id="TRM69975.1"/>
    </source>
</evidence>
<reference evidence="1 2" key="1">
    <citation type="journal article" date="2019" name="New Phytol.">
        <title>Comparative genomics reveals unique wood-decay strategies and fruiting body development in the Schizophyllaceae.</title>
        <authorList>
            <person name="Almasi E."/>
            <person name="Sahu N."/>
            <person name="Krizsan K."/>
            <person name="Balint B."/>
            <person name="Kovacs G.M."/>
            <person name="Kiss B."/>
            <person name="Cseklye J."/>
            <person name="Drula E."/>
            <person name="Henrissat B."/>
            <person name="Nagy I."/>
            <person name="Chovatia M."/>
            <person name="Adam C."/>
            <person name="LaButti K."/>
            <person name="Lipzen A."/>
            <person name="Riley R."/>
            <person name="Grigoriev I.V."/>
            <person name="Nagy L.G."/>
        </authorList>
    </citation>
    <scope>NUCLEOTIDE SEQUENCE [LARGE SCALE GENOMIC DNA]</scope>
    <source>
        <strain evidence="1 2">NL-1724</strain>
    </source>
</reference>
<evidence type="ECO:0000313" key="2">
    <source>
        <dbReference type="Proteomes" id="UP000320762"/>
    </source>
</evidence>
<dbReference type="EMBL" id="VDMD01000001">
    <property type="protein sequence ID" value="TRM69975.1"/>
    <property type="molecule type" value="Genomic_DNA"/>
</dbReference>
<accession>A0A550CYV0</accession>
<dbReference type="Proteomes" id="UP000320762">
    <property type="component" value="Unassembled WGS sequence"/>
</dbReference>
<gene>
    <name evidence="1" type="ORF">BD626DRAFT_21261</name>
</gene>
<organism evidence="1 2">
    <name type="scientific">Schizophyllum amplum</name>
    <dbReference type="NCBI Taxonomy" id="97359"/>
    <lineage>
        <taxon>Eukaryota</taxon>
        <taxon>Fungi</taxon>
        <taxon>Dikarya</taxon>
        <taxon>Basidiomycota</taxon>
        <taxon>Agaricomycotina</taxon>
        <taxon>Agaricomycetes</taxon>
        <taxon>Agaricomycetidae</taxon>
        <taxon>Agaricales</taxon>
        <taxon>Schizophyllaceae</taxon>
        <taxon>Schizophyllum</taxon>
    </lineage>
</organism>
<name>A0A550CYV0_9AGAR</name>